<evidence type="ECO:0000313" key="1">
    <source>
        <dbReference type="EMBL" id="MFD2200923.1"/>
    </source>
</evidence>
<reference evidence="2" key="1">
    <citation type="journal article" date="2019" name="Int. J. Syst. Evol. Microbiol.">
        <title>The Global Catalogue of Microorganisms (GCM) 10K type strain sequencing project: providing services to taxonomists for standard genome sequencing and annotation.</title>
        <authorList>
            <consortium name="The Broad Institute Genomics Platform"/>
            <consortium name="The Broad Institute Genome Sequencing Center for Infectious Disease"/>
            <person name="Wu L."/>
            <person name="Ma J."/>
        </authorList>
    </citation>
    <scope>NUCLEOTIDE SEQUENCE [LARGE SCALE GENOMIC DNA]</scope>
    <source>
        <strain evidence="2">KCTC 19812</strain>
    </source>
</reference>
<gene>
    <name evidence="1" type="ORF">ACFSKV_05045</name>
</gene>
<dbReference type="RefSeq" id="WP_380800803.1">
    <property type="nucleotide sequence ID" value="NZ_JBHUIV010000010.1"/>
</dbReference>
<protein>
    <recommendedName>
        <fullName evidence="3">Muconolactone isomerase domain-containing protein</fullName>
    </recommendedName>
</protein>
<comment type="caution">
    <text evidence="1">The sequence shown here is derived from an EMBL/GenBank/DDBJ whole genome shotgun (WGS) entry which is preliminary data.</text>
</comment>
<keyword evidence="2" id="KW-1185">Reference proteome</keyword>
<evidence type="ECO:0000313" key="2">
    <source>
        <dbReference type="Proteomes" id="UP001597414"/>
    </source>
</evidence>
<organism evidence="1 2">
    <name type="scientific">Shivajiella indica</name>
    <dbReference type="NCBI Taxonomy" id="872115"/>
    <lineage>
        <taxon>Bacteria</taxon>
        <taxon>Pseudomonadati</taxon>
        <taxon>Bacteroidota</taxon>
        <taxon>Cytophagia</taxon>
        <taxon>Cytophagales</taxon>
        <taxon>Cyclobacteriaceae</taxon>
        <taxon>Shivajiella</taxon>
    </lineage>
</organism>
<accession>A0ABW5B488</accession>
<dbReference type="EMBL" id="JBHUIV010000010">
    <property type="protein sequence ID" value="MFD2200923.1"/>
    <property type="molecule type" value="Genomic_DNA"/>
</dbReference>
<dbReference type="Proteomes" id="UP001597414">
    <property type="component" value="Unassembled WGS sequence"/>
</dbReference>
<proteinExistence type="predicted"/>
<sequence>MNRIMVMITLSDNGIETIKSNPELPKKEMEFVARWKEEGFLESFFISVSKKDAVLNFKNLDESTTKGLIEVLPYFPYMAKIEYHNLNKQF</sequence>
<name>A0ABW5B488_9BACT</name>
<evidence type="ECO:0008006" key="3">
    <source>
        <dbReference type="Google" id="ProtNLM"/>
    </source>
</evidence>